<accession>A0A8K0H5I5</accession>
<reference evidence="1" key="1">
    <citation type="submission" date="2020-03" db="EMBL/GenBank/DDBJ databases">
        <title>A high-quality chromosome-level genome assembly of a woody plant with both climbing and erect habits, Rhamnella rubrinervis.</title>
        <authorList>
            <person name="Lu Z."/>
            <person name="Yang Y."/>
            <person name="Zhu X."/>
            <person name="Sun Y."/>
        </authorList>
    </citation>
    <scope>NUCLEOTIDE SEQUENCE</scope>
    <source>
        <strain evidence="1">BYM</strain>
        <tissue evidence="1">Leaf</tissue>
    </source>
</reference>
<organism evidence="1 2">
    <name type="scientific">Rhamnella rubrinervis</name>
    <dbReference type="NCBI Taxonomy" id="2594499"/>
    <lineage>
        <taxon>Eukaryota</taxon>
        <taxon>Viridiplantae</taxon>
        <taxon>Streptophyta</taxon>
        <taxon>Embryophyta</taxon>
        <taxon>Tracheophyta</taxon>
        <taxon>Spermatophyta</taxon>
        <taxon>Magnoliopsida</taxon>
        <taxon>eudicotyledons</taxon>
        <taxon>Gunneridae</taxon>
        <taxon>Pentapetalae</taxon>
        <taxon>rosids</taxon>
        <taxon>fabids</taxon>
        <taxon>Rosales</taxon>
        <taxon>Rhamnaceae</taxon>
        <taxon>rhamnoid group</taxon>
        <taxon>Rhamneae</taxon>
        <taxon>Rhamnella</taxon>
    </lineage>
</organism>
<dbReference type="EMBL" id="VOIH02000005">
    <property type="protein sequence ID" value="KAF3445843.1"/>
    <property type="molecule type" value="Genomic_DNA"/>
</dbReference>
<dbReference type="PANTHER" id="PTHR37701:SF17">
    <property type="entry name" value="METHYL BINDING DOMAIN117"/>
    <property type="match status" value="1"/>
</dbReference>
<dbReference type="GO" id="GO:0003677">
    <property type="term" value="F:DNA binding"/>
    <property type="evidence" value="ECO:0007669"/>
    <property type="project" value="InterPro"/>
</dbReference>
<proteinExistence type="predicted"/>
<gene>
    <name evidence="1" type="ORF">FNV43_RR11020</name>
</gene>
<dbReference type="InterPro" id="IPR037472">
    <property type="entry name" value="MBD8"/>
</dbReference>
<dbReference type="PANTHER" id="PTHR37701">
    <property type="entry name" value="METHYL-CPG-BINDING DOMAIN-CONTAINING PROTEIN 8"/>
    <property type="match status" value="1"/>
</dbReference>
<comment type="caution">
    <text evidence="1">The sequence shown here is derived from an EMBL/GenBank/DDBJ whole genome shotgun (WGS) entry which is preliminary data.</text>
</comment>
<name>A0A8K0H5I5_9ROSA</name>
<keyword evidence="2" id="KW-1185">Reference proteome</keyword>
<dbReference type="SMART" id="SM00384">
    <property type="entry name" value="AT_hook"/>
    <property type="match status" value="2"/>
</dbReference>
<protein>
    <submittedName>
        <fullName evidence="1">Uncharacterized protein</fullName>
    </submittedName>
</protein>
<evidence type="ECO:0000313" key="1">
    <source>
        <dbReference type="EMBL" id="KAF3445843.1"/>
    </source>
</evidence>
<dbReference type="InterPro" id="IPR017956">
    <property type="entry name" value="AT_hook_DNA-bd_motif"/>
</dbReference>
<sequence length="701" mass="76661">MAFDPPADHHHRLLGSLPVIDVRLLSQSELYCLSLCSSSSTSHPNRRCDDDVLIPKIDRSVFNESAGSRKQTYSRLRLAPRNTQFASTRAASITRQNPEPLDQENVQVVRLLKQLFASEIHDDLIPVPVSIGVENNDSVRESSCNFMQSIPGGLVVDNAQKKRKRGRPRKDANLAIENYTEKNYDNGILKREGPVLPVSSNMVLCNSQDNIVGGGIQTKRKRGRPLKNEKRAAETIKGGDKANATCEESREVLVHVNRNGGVVDLVALGNKSTPSIVDQSAVVVNVNKSSIGTINGTKVVDAEISKDSKLSIAFNSGIDADTISHMEQEVSSKGCSLVSSSSTANEHIYVLKTNVICNSKMEELKQNIDSSENDLPSCSGYARSYYGNMNVNSPSLIEEPINKEVKSSWNNEELHAFGSCNTGIDANPVISIQTGRRSEGFSPAILGTEQSISIANAVPGVCIGTVEELNLTRVSEIDLVCASGSEKIDAIENNFCSVNSSRLWEQPKSKDLDKSRNDEQMIDLRNHSQSSGDVAAELIWRTNEQNVQRSRLVDTSSALMQLSGCSPNFDISSDKDAYGSLGNNERYDSISGFEGLRLGSIRPSEYHALTSQGASDSNEPKVMLYDAEVGQGFDSSIWLEREVSSLFPKTGSRHQTVAICAWCRNEFQHDYVNPETHSDSGSVGLMCGTCQAKFSNEFNPL</sequence>
<dbReference type="AlphaFoldDB" id="A0A8K0H5I5"/>
<dbReference type="Proteomes" id="UP000796880">
    <property type="component" value="Unassembled WGS sequence"/>
</dbReference>
<dbReference type="OrthoDB" id="1675150at2759"/>
<evidence type="ECO:0000313" key="2">
    <source>
        <dbReference type="Proteomes" id="UP000796880"/>
    </source>
</evidence>